<keyword evidence="2" id="KW-0456">Lyase</keyword>
<dbReference type="GO" id="GO:0016829">
    <property type="term" value="F:lyase activity"/>
    <property type="evidence" value="ECO:0007669"/>
    <property type="project" value="UniProtKB-KW"/>
</dbReference>
<evidence type="ECO:0000313" key="3">
    <source>
        <dbReference type="Proteomes" id="UP000318416"/>
    </source>
</evidence>
<dbReference type="PROSITE" id="PS51819">
    <property type="entry name" value="VOC"/>
    <property type="match status" value="1"/>
</dbReference>
<reference evidence="2 3" key="1">
    <citation type="submission" date="2019-06" db="EMBL/GenBank/DDBJ databases">
        <title>Sequencing the genomes of 1000 actinobacteria strains.</title>
        <authorList>
            <person name="Klenk H.-P."/>
        </authorList>
    </citation>
    <scope>NUCLEOTIDE SEQUENCE [LARGE SCALE GENOMIC DNA]</scope>
    <source>
        <strain evidence="2 3">DSM 41649</strain>
    </source>
</reference>
<proteinExistence type="predicted"/>
<dbReference type="Pfam" id="PF00903">
    <property type="entry name" value="Glyoxalase"/>
    <property type="match status" value="1"/>
</dbReference>
<dbReference type="Gene3D" id="3.10.180.10">
    <property type="entry name" value="2,3-Dihydroxybiphenyl 1,2-Dioxygenase, domain 1"/>
    <property type="match status" value="1"/>
</dbReference>
<dbReference type="EMBL" id="VIVR01000001">
    <property type="protein sequence ID" value="TWE16492.1"/>
    <property type="molecule type" value="Genomic_DNA"/>
</dbReference>
<dbReference type="InterPro" id="IPR004360">
    <property type="entry name" value="Glyas_Fos-R_dOase_dom"/>
</dbReference>
<feature type="domain" description="VOC" evidence="1">
    <location>
        <begin position="3"/>
        <end position="130"/>
    </location>
</feature>
<sequence>MSGMAHIGLTTLLVRDYDEAIAFYVDAVGFELREDSPREDGGRWVVVAPRGSRETGLLLARPSKPEQQARIGDQTGGRVGLFLNTEDFEGDHRRMTAAGVTFLEEPRHEEYGSVAVFQDLYGNRWDLIQPR</sequence>
<evidence type="ECO:0000313" key="2">
    <source>
        <dbReference type="EMBL" id="TWE16492.1"/>
    </source>
</evidence>
<dbReference type="AlphaFoldDB" id="A0A561ELQ2"/>
<organism evidence="2 3">
    <name type="scientific">Kitasatospora atroaurantiaca</name>
    <dbReference type="NCBI Taxonomy" id="285545"/>
    <lineage>
        <taxon>Bacteria</taxon>
        <taxon>Bacillati</taxon>
        <taxon>Actinomycetota</taxon>
        <taxon>Actinomycetes</taxon>
        <taxon>Kitasatosporales</taxon>
        <taxon>Streptomycetaceae</taxon>
        <taxon>Kitasatospora</taxon>
    </lineage>
</organism>
<dbReference type="SUPFAM" id="SSF54593">
    <property type="entry name" value="Glyoxalase/Bleomycin resistance protein/Dihydroxybiphenyl dioxygenase"/>
    <property type="match status" value="1"/>
</dbReference>
<gene>
    <name evidence="2" type="ORF">FB465_1474</name>
</gene>
<protein>
    <submittedName>
        <fullName evidence="2">Putative enzyme related to lactoylglutathione lyase</fullName>
    </submittedName>
</protein>
<comment type="caution">
    <text evidence="2">The sequence shown here is derived from an EMBL/GenBank/DDBJ whole genome shotgun (WGS) entry which is preliminary data.</text>
</comment>
<evidence type="ECO:0000259" key="1">
    <source>
        <dbReference type="PROSITE" id="PS51819"/>
    </source>
</evidence>
<dbReference type="Proteomes" id="UP000318416">
    <property type="component" value="Unassembled WGS sequence"/>
</dbReference>
<dbReference type="PANTHER" id="PTHR36437:SF2">
    <property type="entry name" value="GLYOXALASE_BLEOMYCIN RESISTANCE PROTEIN_DIOXYGENASE"/>
    <property type="match status" value="1"/>
</dbReference>
<dbReference type="CDD" id="cd07263">
    <property type="entry name" value="VOC_like"/>
    <property type="match status" value="1"/>
</dbReference>
<dbReference type="InterPro" id="IPR037523">
    <property type="entry name" value="VOC_core"/>
</dbReference>
<dbReference type="PANTHER" id="PTHR36437">
    <property type="entry name" value="GLYOXALASE/BLEOMYCIN RESISTANCE PROTEIN/DIOXYGENASE"/>
    <property type="match status" value="1"/>
</dbReference>
<accession>A0A561ELQ2</accession>
<dbReference type="InterPro" id="IPR029068">
    <property type="entry name" value="Glyas_Bleomycin-R_OHBP_Dase"/>
</dbReference>
<keyword evidence="3" id="KW-1185">Reference proteome</keyword>
<name>A0A561ELQ2_9ACTN</name>